<organism evidence="1">
    <name type="scientific">Borrelia garinii subsp. bavariensis (strain ATCC BAA-2496 / DSM 23469 / PBi)</name>
    <name type="common">Borreliella bavariensis</name>
    <dbReference type="NCBI Taxonomy" id="290434"/>
    <lineage>
        <taxon>Bacteria</taxon>
        <taxon>Pseudomonadati</taxon>
        <taxon>Spirochaetota</taxon>
        <taxon>Spirochaetia</taxon>
        <taxon>Spirochaetales</taxon>
        <taxon>Borreliaceae</taxon>
        <taxon>Borreliella</taxon>
    </lineage>
</organism>
<evidence type="ECO:0000313" key="2">
    <source>
        <dbReference type="Proteomes" id="UP000002276"/>
    </source>
</evidence>
<dbReference type="AlphaFoldDB" id="A0A7I6GX78"/>
<gene>
    <name evidence="1" type="ordered locus">BGP034</name>
</gene>
<accession>A0A7I6GX78</accession>
<proteinExistence type="predicted"/>
<evidence type="ECO:0000313" key="1">
    <source>
        <dbReference type="EMBL" id="AAU85884.1"/>
    </source>
</evidence>
<dbReference type="EMBL" id="AY722918">
    <property type="protein sequence ID" value="AAU85884.1"/>
    <property type="molecule type" value="Genomic_DNA"/>
</dbReference>
<geneLocation type="plasmid" evidence="2">
    <name>4</name>
</geneLocation>
<sequence length="57" mass="6993">MRTLIINYFFLNKKIINNFAKLVIIYKLLKNFYLVLVNRFGKKQFKIQILKKRLICL</sequence>
<name>A0A7I6GX78_BORGP</name>
<reference evidence="1" key="2">
    <citation type="submission" date="2004-09" db="EMBL/GenBank/DDBJ databases">
        <authorList>
            <person name="Gloeckner G."/>
            <person name="Schilhabel M."/>
            <person name="Lehmann R."/>
            <person name="Platzer M."/>
        </authorList>
    </citation>
    <scope>NUCLEOTIDE SEQUENCE</scope>
    <source>
        <strain evidence="1">PBi</strain>
    </source>
</reference>
<reference evidence="1" key="1">
    <citation type="journal article" date="2004" name="Nucleic Acids Res.">
        <title>Comparative analysis of the Borrelia garinii genome.</title>
        <authorList>
            <person name="Glockner G."/>
            <person name="Lehmann R."/>
            <person name="Romualdi A."/>
            <person name="Pradella S."/>
            <person name="Schulte-Spechtel U."/>
            <person name="Schilhabel M."/>
            <person name="Wilske B."/>
            <person name="Suhnel J."/>
            <person name="Platzer M."/>
        </authorList>
    </citation>
    <scope>NUCLEOTIDE SEQUENCE [LARGE SCALE GENOMIC DNA]</scope>
    <source>
        <strain>ATCC BAA-2496 / DSM 23469 / PBi</strain>
        <strain evidence="1">PBi</strain>
        <plasmid>4</plasmid>
    </source>
</reference>
<protein>
    <submittedName>
        <fullName evidence="1">Uncharacterized protein</fullName>
    </submittedName>
</protein>